<dbReference type="Pfam" id="PF02653">
    <property type="entry name" value="BPD_transp_2"/>
    <property type="match status" value="1"/>
</dbReference>
<keyword evidence="2" id="KW-1003">Cell membrane</keyword>
<evidence type="ECO:0000256" key="3">
    <source>
        <dbReference type="ARBA" id="ARBA00022692"/>
    </source>
</evidence>
<accession>X1UEI9</accession>
<dbReference type="InterPro" id="IPR001851">
    <property type="entry name" value="ABC_transp_permease"/>
</dbReference>
<comment type="caution">
    <text evidence="6">The sequence shown here is derived from an EMBL/GenBank/DDBJ whole genome shotgun (WGS) entry which is preliminary data.</text>
</comment>
<dbReference type="PANTHER" id="PTHR32196:SF69">
    <property type="entry name" value="BRANCHED-CHAIN AMINO ACID TRANSPORT SYSTEM, PERMEASE PROTEIN"/>
    <property type="match status" value="1"/>
</dbReference>
<proteinExistence type="predicted"/>
<evidence type="ECO:0000313" key="6">
    <source>
        <dbReference type="EMBL" id="GAJ01957.1"/>
    </source>
</evidence>
<sequence length="66" mass="6826">MNWFLRTEIGLALRATGDNEQMVRGLGADTNMTTILGVSISNGLVALSGALVAQNQGFTDVGMGIG</sequence>
<feature type="non-terminal residue" evidence="6">
    <location>
        <position position="66"/>
    </location>
</feature>
<gene>
    <name evidence="6" type="ORF">S12H4_30145</name>
</gene>
<keyword evidence="5" id="KW-0472">Membrane</keyword>
<protein>
    <recommendedName>
        <fullName evidence="7">ABC transporter permease</fullName>
    </recommendedName>
</protein>
<evidence type="ECO:0008006" key="7">
    <source>
        <dbReference type="Google" id="ProtNLM"/>
    </source>
</evidence>
<dbReference type="AlphaFoldDB" id="X1UEI9"/>
<name>X1UEI9_9ZZZZ</name>
<evidence type="ECO:0000256" key="1">
    <source>
        <dbReference type="ARBA" id="ARBA00004651"/>
    </source>
</evidence>
<dbReference type="GO" id="GO:0005886">
    <property type="term" value="C:plasma membrane"/>
    <property type="evidence" value="ECO:0007669"/>
    <property type="project" value="UniProtKB-SubCell"/>
</dbReference>
<organism evidence="6">
    <name type="scientific">marine sediment metagenome</name>
    <dbReference type="NCBI Taxonomy" id="412755"/>
    <lineage>
        <taxon>unclassified sequences</taxon>
        <taxon>metagenomes</taxon>
        <taxon>ecological metagenomes</taxon>
    </lineage>
</organism>
<keyword evidence="4" id="KW-1133">Transmembrane helix</keyword>
<comment type="subcellular location">
    <subcellularLocation>
        <location evidence="1">Cell membrane</location>
        <topology evidence="1">Multi-pass membrane protein</topology>
    </subcellularLocation>
</comment>
<dbReference type="GO" id="GO:0022857">
    <property type="term" value="F:transmembrane transporter activity"/>
    <property type="evidence" value="ECO:0007669"/>
    <property type="project" value="InterPro"/>
</dbReference>
<evidence type="ECO:0000256" key="5">
    <source>
        <dbReference type="ARBA" id="ARBA00023136"/>
    </source>
</evidence>
<evidence type="ECO:0000256" key="2">
    <source>
        <dbReference type="ARBA" id="ARBA00022475"/>
    </source>
</evidence>
<keyword evidence="3" id="KW-0812">Transmembrane</keyword>
<dbReference type="PANTHER" id="PTHR32196">
    <property type="entry name" value="ABC TRANSPORTER PERMEASE PROTEIN YPHD-RELATED-RELATED"/>
    <property type="match status" value="1"/>
</dbReference>
<reference evidence="6" key="1">
    <citation type="journal article" date="2014" name="Front. Microbiol.">
        <title>High frequency of phylogenetically diverse reductive dehalogenase-homologous genes in deep subseafloor sedimentary metagenomes.</title>
        <authorList>
            <person name="Kawai M."/>
            <person name="Futagami T."/>
            <person name="Toyoda A."/>
            <person name="Takaki Y."/>
            <person name="Nishi S."/>
            <person name="Hori S."/>
            <person name="Arai W."/>
            <person name="Tsubouchi T."/>
            <person name="Morono Y."/>
            <person name="Uchiyama I."/>
            <person name="Ito T."/>
            <person name="Fujiyama A."/>
            <person name="Inagaki F."/>
            <person name="Takami H."/>
        </authorList>
    </citation>
    <scope>NUCLEOTIDE SEQUENCE</scope>
    <source>
        <strain evidence="6">Expedition CK06-06</strain>
    </source>
</reference>
<dbReference type="EMBL" id="BARW01017449">
    <property type="protein sequence ID" value="GAJ01957.1"/>
    <property type="molecule type" value="Genomic_DNA"/>
</dbReference>
<evidence type="ECO:0000256" key="4">
    <source>
        <dbReference type="ARBA" id="ARBA00022989"/>
    </source>
</evidence>